<sequence length="254" mass="25804">MHARFAHKVAAVTGAASGLGRATALALAAEGARILLFDRDEAGLAETARACPGAVSAVGDASSAADIARAEAQALRELGPVELLVPAAGMLGPAKPAIELQEQEWDRLFAVNVKGPWLAARAFVPHMRQIGHGAICMFSSTAGLAGSPFLSGYSASKGAVVLLARSLALNHAAEKIRVNCVCPGTIDGPMTEASFSLAGEGQARSAREAAIRSRIPAGRFGAPQEVAAAVLYLLSDAAGFTTGVALPIDGGRLA</sequence>
<dbReference type="HOGENOM" id="CLU_010194_1_0_4"/>
<dbReference type="InterPro" id="IPR002347">
    <property type="entry name" value="SDR_fam"/>
</dbReference>
<dbReference type="PANTHER" id="PTHR24321">
    <property type="entry name" value="DEHYDROGENASES, SHORT CHAIN"/>
    <property type="match status" value="1"/>
</dbReference>
<keyword evidence="2" id="KW-0560">Oxidoreductase</keyword>
<dbReference type="NCBIfam" id="NF005559">
    <property type="entry name" value="PRK07231.1"/>
    <property type="match status" value="1"/>
</dbReference>
<dbReference type="SUPFAM" id="SSF51735">
    <property type="entry name" value="NAD(P)-binding Rossmann-fold domains"/>
    <property type="match status" value="1"/>
</dbReference>
<reference evidence="5" key="1">
    <citation type="submission" date="2006-12" db="EMBL/GenBank/DDBJ databases">
        <title>Complete sequence of chromosome 1 of Verminephrobacter eiseniae EF01-2.</title>
        <authorList>
            <person name="Copeland A."/>
            <person name="Lucas S."/>
            <person name="Lapidus A."/>
            <person name="Barry K."/>
            <person name="Detter J.C."/>
            <person name="Glavina del Rio T."/>
            <person name="Dalin E."/>
            <person name="Tice H."/>
            <person name="Pitluck S."/>
            <person name="Chertkov O."/>
            <person name="Brettin T."/>
            <person name="Bruce D."/>
            <person name="Han C."/>
            <person name="Tapia R."/>
            <person name="Gilna P."/>
            <person name="Schmutz J."/>
            <person name="Larimer F."/>
            <person name="Land M."/>
            <person name="Hauser L."/>
            <person name="Kyrpides N."/>
            <person name="Kim E."/>
            <person name="Stahl D."/>
            <person name="Richardson P."/>
        </authorList>
    </citation>
    <scope>NUCLEOTIDE SEQUENCE [LARGE SCALE GENOMIC DNA]</scope>
    <source>
        <strain evidence="5">EF01-2</strain>
    </source>
</reference>
<dbReference type="PROSITE" id="PS00061">
    <property type="entry name" value="ADH_SHORT"/>
    <property type="match status" value="1"/>
</dbReference>
<dbReference type="PRINTS" id="PR00081">
    <property type="entry name" value="GDHRDH"/>
</dbReference>
<dbReference type="InterPro" id="IPR057326">
    <property type="entry name" value="KR_dom"/>
</dbReference>
<dbReference type="GeneID" id="76459048"/>
<evidence type="ECO:0000313" key="4">
    <source>
        <dbReference type="EMBL" id="ABM56100.1"/>
    </source>
</evidence>
<evidence type="ECO:0000256" key="2">
    <source>
        <dbReference type="ARBA" id="ARBA00023002"/>
    </source>
</evidence>
<dbReference type="Proteomes" id="UP000000374">
    <property type="component" value="Chromosome"/>
</dbReference>
<dbReference type="STRING" id="391735.Veis_0309"/>
<feature type="domain" description="Ketoreductase" evidence="3">
    <location>
        <begin position="8"/>
        <end position="189"/>
    </location>
</feature>
<proteinExistence type="inferred from homology"/>
<dbReference type="KEGG" id="vei:Veis_0309"/>
<evidence type="ECO:0000259" key="3">
    <source>
        <dbReference type="SMART" id="SM00822"/>
    </source>
</evidence>
<dbReference type="Gene3D" id="3.40.50.720">
    <property type="entry name" value="NAD(P)-binding Rossmann-like Domain"/>
    <property type="match status" value="1"/>
</dbReference>
<accession>A1WEP3</accession>
<dbReference type="InterPro" id="IPR020904">
    <property type="entry name" value="Sc_DH/Rdtase_CS"/>
</dbReference>
<gene>
    <name evidence="4" type="ordered locus">Veis_0309</name>
</gene>
<dbReference type="Pfam" id="PF13561">
    <property type="entry name" value="adh_short_C2"/>
    <property type="match status" value="1"/>
</dbReference>
<dbReference type="SMART" id="SM00822">
    <property type="entry name" value="PKS_KR"/>
    <property type="match status" value="1"/>
</dbReference>
<dbReference type="AlphaFoldDB" id="A1WEP3"/>
<dbReference type="EMBL" id="CP000542">
    <property type="protein sequence ID" value="ABM56100.1"/>
    <property type="molecule type" value="Genomic_DNA"/>
</dbReference>
<dbReference type="FunFam" id="3.40.50.720:FF:000084">
    <property type="entry name" value="Short-chain dehydrogenase reductase"/>
    <property type="match status" value="1"/>
</dbReference>
<dbReference type="InterPro" id="IPR036291">
    <property type="entry name" value="NAD(P)-bd_dom_sf"/>
</dbReference>
<dbReference type="GO" id="GO:0016491">
    <property type="term" value="F:oxidoreductase activity"/>
    <property type="evidence" value="ECO:0007669"/>
    <property type="project" value="UniProtKB-KW"/>
</dbReference>
<dbReference type="PRINTS" id="PR00080">
    <property type="entry name" value="SDRFAMILY"/>
</dbReference>
<evidence type="ECO:0000256" key="1">
    <source>
        <dbReference type="ARBA" id="ARBA00006484"/>
    </source>
</evidence>
<evidence type="ECO:0000313" key="5">
    <source>
        <dbReference type="Proteomes" id="UP000000374"/>
    </source>
</evidence>
<dbReference type="RefSeq" id="WP_011808117.1">
    <property type="nucleotide sequence ID" value="NC_008786.1"/>
</dbReference>
<keyword evidence="5" id="KW-1185">Reference proteome</keyword>
<dbReference type="OrthoDB" id="20590at2"/>
<organism evidence="4 5">
    <name type="scientific">Verminephrobacter eiseniae (strain EF01-2)</name>
    <dbReference type="NCBI Taxonomy" id="391735"/>
    <lineage>
        <taxon>Bacteria</taxon>
        <taxon>Pseudomonadati</taxon>
        <taxon>Pseudomonadota</taxon>
        <taxon>Betaproteobacteria</taxon>
        <taxon>Burkholderiales</taxon>
        <taxon>Comamonadaceae</taxon>
        <taxon>Verminephrobacter</taxon>
    </lineage>
</organism>
<protein>
    <submittedName>
        <fullName evidence="4">Short-chain dehydrogenase/reductase SDR</fullName>
    </submittedName>
</protein>
<name>A1WEP3_VEREI</name>
<dbReference type="eggNOG" id="COG1028">
    <property type="taxonomic scope" value="Bacteria"/>
</dbReference>
<dbReference type="CDD" id="cd05233">
    <property type="entry name" value="SDR_c"/>
    <property type="match status" value="1"/>
</dbReference>
<comment type="similarity">
    <text evidence="1">Belongs to the short-chain dehydrogenases/reductases (SDR) family.</text>
</comment>
<dbReference type="PANTHER" id="PTHR24321:SF15">
    <property type="entry name" value="OXIDOREDUCTASE UCPA"/>
    <property type="match status" value="1"/>
</dbReference>